<keyword evidence="1" id="KW-1133">Transmembrane helix</keyword>
<organism evidence="2 3">
    <name type="scientific">Lysinimonas soli</name>
    <dbReference type="NCBI Taxonomy" id="1074233"/>
    <lineage>
        <taxon>Bacteria</taxon>
        <taxon>Bacillati</taxon>
        <taxon>Actinomycetota</taxon>
        <taxon>Actinomycetes</taxon>
        <taxon>Micrococcales</taxon>
        <taxon>Microbacteriaceae</taxon>
        <taxon>Lysinimonas</taxon>
    </lineage>
</organism>
<keyword evidence="1" id="KW-0472">Membrane</keyword>
<feature type="transmembrane region" description="Helical" evidence="1">
    <location>
        <begin position="115"/>
        <end position="136"/>
    </location>
</feature>
<evidence type="ECO:0000256" key="1">
    <source>
        <dbReference type="SAM" id="Phobius"/>
    </source>
</evidence>
<dbReference type="Pfam" id="PF11377">
    <property type="entry name" value="DUF3180"/>
    <property type="match status" value="1"/>
</dbReference>
<dbReference type="RefSeq" id="WP_386739794.1">
    <property type="nucleotide sequence ID" value="NZ_JBHSMG010000002.1"/>
</dbReference>
<keyword evidence="1" id="KW-0812">Transmembrane</keyword>
<feature type="transmembrane region" description="Helical" evidence="1">
    <location>
        <begin position="38"/>
        <end position="60"/>
    </location>
</feature>
<gene>
    <name evidence="2" type="ORF">ACFPJ4_07540</name>
</gene>
<evidence type="ECO:0000313" key="3">
    <source>
        <dbReference type="Proteomes" id="UP001596039"/>
    </source>
</evidence>
<dbReference type="Proteomes" id="UP001596039">
    <property type="component" value="Unassembled WGS sequence"/>
</dbReference>
<accession>A0ABW0NQ07</accession>
<reference evidence="3" key="1">
    <citation type="journal article" date="2019" name="Int. J. Syst. Evol. Microbiol.">
        <title>The Global Catalogue of Microorganisms (GCM) 10K type strain sequencing project: providing services to taxonomists for standard genome sequencing and annotation.</title>
        <authorList>
            <consortium name="The Broad Institute Genomics Platform"/>
            <consortium name="The Broad Institute Genome Sequencing Center for Infectious Disease"/>
            <person name="Wu L."/>
            <person name="Ma J."/>
        </authorList>
    </citation>
    <scope>NUCLEOTIDE SEQUENCE [LARGE SCALE GENOMIC DNA]</scope>
    <source>
        <strain evidence="3">CGMCC 4.6997</strain>
    </source>
</reference>
<proteinExistence type="predicted"/>
<name>A0ABW0NQ07_9MICO</name>
<dbReference type="EMBL" id="JBHSMG010000002">
    <property type="protein sequence ID" value="MFC5502090.1"/>
    <property type="molecule type" value="Genomic_DNA"/>
</dbReference>
<protein>
    <submittedName>
        <fullName evidence="2">DUF3180 domain-containing protein</fullName>
    </submittedName>
</protein>
<sequence>MKHTRPGPLVALGVIGTVLGFLSQLALAAAGLPKVRPEYSFAITLAAIAVLIVVLAVPVYRATHGPVRRRIDAFYAMRVVVLAKASSLTGALLSGVGLGFTIDLLIRSNSTTADFVLRILASFGAAILLLVAGLVAEFLCRVPPQNDEDHADHDPAHAQP</sequence>
<keyword evidence="3" id="KW-1185">Reference proteome</keyword>
<evidence type="ECO:0000313" key="2">
    <source>
        <dbReference type="EMBL" id="MFC5502090.1"/>
    </source>
</evidence>
<feature type="transmembrane region" description="Helical" evidence="1">
    <location>
        <begin position="81"/>
        <end position="103"/>
    </location>
</feature>
<dbReference type="InterPro" id="IPR021517">
    <property type="entry name" value="DUF3180"/>
</dbReference>
<comment type="caution">
    <text evidence="2">The sequence shown here is derived from an EMBL/GenBank/DDBJ whole genome shotgun (WGS) entry which is preliminary data.</text>
</comment>